<dbReference type="InterPro" id="IPR003207">
    <property type="entry name" value="Ppandiol/glycerol_DeHydtase_su"/>
</dbReference>
<keyword evidence="3" id="KW-1185">Reference proteome</keyword>
<reference evidence="2 3" key="1">
    <citation type="submission" date="2018-02" db="EMBL/GenBank/DDBJ databases">
        <title>Genomic Encyclopedia of Archaeal and Bacterial Type Strains, Phase II (KMG-II): from individual species to whole genera.</title>
        <authorList>
            <person name="Goeker M."/>
        </authorList>
    </citation>
    <scope>NUCLEOTIDE SEQUENCE [LARGE SCALE GENOMIC DNA]</scope>
    <source>
        <strain evidence="2 3">DSM 18921</strain>
    </source>
</reference>
<gene>
    <name evidence="2" type="ORF">LX70_02909</name>
</gene>
<accession>A0A2S8S5H7</accession>
<protein>
    <submittedName>
        <fullName evidence="2">Propanediol dehydratase small subunit</fullName>
    </submittedName>
</protein>
<organism evidence="2 3">
    <name type="scientific">Albidovulum denitrificans</name>
    <dbReference type="NCBI Taxonomy" id="404881"/>
    <lineage>
        <taxon>Bacteria</taxon>
        <taxon>Pseudomonadati</taxon>
        <taxon>Pseudomonadota</taxon>
        <taxon>Alphaproteobacteria</taxon>
        <taxon>Rhodobacterales</taxon>
        <taxon>Paracoccaceae</taxon>
        <taxon>Albidovulum</taxon>
    </lineage>
</organism>
<dbReference type="OrthoDB" id="3732589at2"/>
<dbReference type="Pfam" id="PF02287">
    <property type="entry name" value="Dehydratase_SU"/>
    <property type="match status" value="1"/>
</dbReference>
<comment type="caution">
    <text evidence="2">The sequence shown here is derived from an EMBL/GenBank/DDBJ whole genome shotgun (WGS) entry which is preliminary data.</text>
</comment>
<dbReference type="Gene3D" id="1.10.1510.20">
    <property type="entry name" value="Propanediol/glycerol dehydratase, small subunit"/>
    <property type="match status" value="1"/>
</dbReference>
<evidence type="ECO:0000256" key="1">
    <source>
        <dbReference type="SAM" id="MobiDB-lite"/>
    </source>
</evidence>
<evidence type="ECO:0000313" key="3">
    <source>
        <dbReference type="Proteomes" id="UP000238338"/>
    </source>
</evidence>
<evidence type="ECO:0000313" key="2">
    <source>
        <dbReference type="EMBL" id="PQV56024.1"/>
    </source>
</evidence>
<proteinExistence type="predicted"/>
<dbReference type="RefSeq" id="WP_105515484.1">
    <property type="nucleotide sequence ID" value="NZ_PVEP01000006.1"/>
</dbReference>
<feature type="region of interest" description="Disordered" evidence="1">
    <location>
        <begin position="1"/>
        <end position="23"/>
    </location>
</feature>
<dbReference type="InterPro" id="IPR036091">
    <property type="entry name" value="Prodiol/glycerol_DeHase__sf_su"/>
</dbReference>
<name>A0A2S8S5H7_9RHOB</name>
<dbReference type="Proteomes" id="UP000238338">
    <property type="component" value="Unassembled WGS sequence"/>
</dbReference>
<dbReference type="SUPFAM" id="SSF47148">
    <property type="entry name" value="Diol dehydratase, gamma subunit"/>
    <property type="match status" value="1"/>
</dbReference>
<sequence length="138" mass="15088">MTRPKDYPLAETSPESVTGPRGKTLDALTMDAVAQGALGVEDIRITPETLARQAGVARAAGRGALAENFERAAEMTRLPEAEIMRIYELLRPGRAGSGAALAEVAERLESEFAAPRLAAFIRQAAVQYDRRNLYRQRF</sequence>
<dbReference type="EMBL" id="PVEP01000006">
    <property type="protein sequence ID" value="PQV56024.1"/>
    <property type="molecule type" value="Genomic_DNA"/>
</dbReference>
<dbReference type="AlphaFoldDB" id="A0A2S8S5H7"/>